<evidence type="ECO:0000313" key="4">
    <source>
        <dbReference type="EMBL" id="VDK41365.1"/>
    </source>
</evidence>
<evidence type="ECO:0000256" key="1">
    <source>
        <dbReference type="ARBA" id="ARBA00022729"/>
    </source>
</evidence>
<sequence>MKVSRNDFQHNQGTTLLVEEITGKTDIVVENNQFQHNRFQKNTALSSAVKLGTSGNSSEIQICLYGNLIHRNVMEIILQIGRTVQKNTPIDVKVAVVGNSFLENLALDTAYLATNNAKISYNSFNNAEARCELRTGLKISQAQINATNNYWGSSKHDKVMDRICDSHKNQSLIPVEVMPFLSAAPEQLFTNVKQLGNLLSKVYDFSGFLVRK</sequence>
<dbReference type="OrthoDB" id="5790562at2759"/>
<dbReference type="PANTHER" id="PTHR47653">
    <property type="entry name" value="PROTEIN BARK BEETLE"/>
    <property type="match status" value="1"/>
</dbReference>
<name>A0A183D591_9BILA</name>
<keyword evidence="3" id="KW-0325">Glycoprotein</keyword>
<dbReference type="SUPFAM" id="SSF51126">
    <property type="entry name" value="Pectin lyase-like"/>
    <property type="match status" value="1"/>
</dbReference>
<accession>A0A183D591</accession>
<keyword evidence="2" id="KW-0677">Repeat</keyword>
<evidence type="ECO:0000256" key="2">
    <source>
        <dbReference type="ARBA" id="ARBA00022737"/>
    </source>
</evidence>
<dbReference type="GO" id="GO:0045217">
    <property type="term" value="P:cell-cell junction maintenance"/>
    <property type="evidence" value="ECO:0007669"/>
    <property type="project" value="TreeGrafter"/>
</dbReference>
<dbReference type="InterPro" id="IPR011050">
    <property type="entry name" value="Pectin_lyase_fold/virulence"/>
</dbReference>
<dbReference type="EMBL" id="UYRT01006937">
    <property type="protein sequence ID" value="VDK41365.1"/>
    <property type="molecule type" value="Genomic_DNA"/>
</dbReference>
<organism evidence="6">
    <name type="scientific">Gongylonema pulchrum</name>
    <dbReference type="NCBI Taxonomy" id="637853"/>
    <lineage>
        <taxon>Eukaryota</taxon>
        <taxon>Metazoa</taxon>
        <taxon>Ecdysozoa</taxon>
        <taxon>Nematoda</taxon>
        <taxon>Chromadorea</taxon>
        <taxon>Rhabditida</taxon>
        <taxon>Spirurina</taxon>
        <taxon>Spiruromorpha</taxon>
        <taxon>Spiruroidea</taxon>
        <taxon>Gongylonematidae</taxon>
        <taxon>Gongylonema</taxon>
    </lineage>
</organism>
<evidence type="ECO:0000313" key="6">
    <source>
        <dbReference type="WBParaSite" id="GPUH_0000388901-mRNA-1"/>
    </source>
</evidence>
<reference evidence="6" key="1">
    <citation type="submission" date="2016-06" db="UniProtKB">
        <authorList>
            <consortium name="WormBaseParasite"/>
        </authorList>
    </citation>
    <scope>IDENTIFICATION</scope>
</reference>
<evidence type="ECO:0000256" key="3">
    <source>
        <dbReference type="ARBA" id="ARBA00023180"/>
    </source>
</evidence>
<proteinExistence type="predicted"/>
<dbReference type="AlphaFoldDB" id="A0A183D591"/>
<evidence type="ECO:0000313" key="5">
    <source>
        <dbReference type="Proteomes" id="UP000271098"/>
    </source>
</evidence>
<dbReference type="PANTHER" id="PTHR47653:SF1">
    <property type="entry name" value="DELETED IN MALIGNANT BRAIN TUMORS 1 PROTEIN"/>
    <property type="match status" value="1"/>
</dbReference>
<reference evidence="4 5" key="2">
    <citation type="submission" date="2018-11" db="EMBL/GenBank/DDBJ databases">
        <authorList>
            <consortium name="Pathogen Informatics"/>
        </authorList>
    </citation>
    <scope>NUCLEOTIDE SEQUENCE [LARGE SCALE GENOMIC DNA]</scope>
</reference>
<keyword evidence="5" id="KW-1185">Reference proteome</keyword>
<dbReference type="InterPro" id="IPR053243">
    <property type="entry name" value="SJ_maturation_regulator"/>
</dbReference>
<keyword evidence="1" id="KW-0732">Signal</keyword>
<dbReference type="Proteomes" id="UP000271098">
    <property type="component" value="Unassembled WGS sequence"/>
</dbReference>
<protein>
    <submittedName>
        <fullName evidence="4 6">Uncharacterized protein</fullName>
    </submittedName>
</protein>
<dbReference type="GO" id="GO:0016020">
    <property type="term" value="C:membrane"/>
    <property type="evidence" value="ECO:0007669"/>
    <property type="project" value="TreeGrafter"/>
</dbReference>
<dbReference type="WBParaSite" id="GPUH_0000388901-mRNA-1">
    <property type="protein sequence ID" value="GPUH_0000388901-mRNA-1"/>
    <property type="gene ID" value="GPUH_0000388901"/>
</dbReference>
<gene>
    <name evidence="4" type="ORF">GPUH_LOCUS3882</name>
</gene>